<organism evidence="2 3">
    <name type="scientific">Microbotryum silenes-dioicae</name>
    <dbReference type="NCBI Taxonomy" id="796604"/>
    <lineage>
        <taxon>Eukaryota</taxon>
        <taxon>Fungi</taxon>
        <taxon>Dikarya</taxon>
        <taxon>Basidiomycota</taxon>
        <taxon>Pucciniomycotina</taxon>
        <taxon>Microbotryomycetes</taxon>
        <taxon>Microbotryales</taxon>
        <taxon>Microbotryaceae</taxon>
        <taxon>Microbotryum</taxon>
    </lineage>
</organism>
<name>A0A2X0MZY3_9BASI</name>
<evidence type="ECO:0000313" key="3">
    <source>
        <dbReference type="Proteomes" id="UP000249464"/>
    </source>
</evidence>
<proteinExistence type="predicted"/>
<accession>A0A2X0MZY3</accession>
<dbReference type="AlphaFoldDB" id="A0A2X0MZY3"/>
<feature type="region of interest" description="Disordered" evidence="1">
    <location>
        <begin position="35"/>
        <end position="67"/>
    </location>
</feature>
<dbReference type="EMBL" id="FQNC01000044">
    <property type="protein sequence ID" value="SGY55372.1"/>
    <property type="molecule type" value="Genomic_DNA"/>
</dbReference>
<evidence type="ECO:0000256" key="1">
    <source>
        <dbReference type="SAM" id="MobiDB-lite"/>
    </source>
</evidence>
<feature type="region of interest" description="Disordered" evidence="1">
    <location>
        <begin position="1"/>
        <end position="22"/>
    </location>
</feature>
<sequence>MDPPPVNAAISRRSQAFRSDPAQFSARPCLCQITTNQSTSRRSRNDCVGQSPPPQPTPDANAIPQRRPTVRNLRERVQFAHGDIHPPHRHRLHCVHCREPTLDMT</sequence>
<evidence type="ECO:0000313" key="2">
    <source>
        <dbReference type="EMBL" id="SGY55372.1"/>
    </source>
</evidence>
<dbReference type="Proteomes" id="UP000249464">
    <property type="component" value="Unassembled WGS sequence"/>
</dbReference>
<gene>
    <name evidence="2" type="primary">BQ5605_C006g04010</name>
    <name evidence="2" type="ORF">BQ5605_C006G04010</name>
</gene>
<reference evidence="2 3" key="1">
    <citation type="submission" date="2016-11" db="EMBL/GenBank/DDBJ databases">
        <authorList>
            <person name="Jaros S."/>
            <person name="Januszkiewicz K."/>
            <person name="Wedrychowicz H."/>
        </authorList>
    </citation>
    <scope>NUCLEOTIDE SEQUENCE [LARGE SCALE GENOMIC DNA]</scope>
</reference>
<protein>
    <submittedName>
        <fullName evidence="2">BQ5605_C006g04010 protein</fullName>
    </submittedName>
</protein>
<keyword evidence="3" id="KW-1185">Reference proteome</keyword>